<evidence type="ECO:0000313" key="1">
    <source>
        <dbReference type="EMBL" id="KAG7571014.1"/>
    </source>
</evidence>
<keyword evidence="2" id="KW-1185">Reference proteome</keyword>
<dbReference type="Proteomes" id="UP000812966">
    <property type="component" value="Unassembled WGS sequence"/>
</dbReference>
<protein>
    <recommendedName>
        <fullName evidence="3">NAD(P)-binding domain-containing protein</fullName>
    </recommendedName>
</protein>
<evidence type="ECO:0008006" key="3">
    <source>
        <dbReference type="Google" id="ProtNLM"/>
    </source>
</evidence>
<dbReference type="EMBL" id="JABELV010000012">
    <property type="protein sequence ID" value="KAG7571014.1"/>
    <property type="molecule type" value="Genomic_DNA"/>
</dbReference>
<comment type="caution">
    <text evidence="1">The sequence shown here is derived from an EMBL/GenBank/DDBJ whole genome shotgun (WGS) entry which is preliminary data.</text>
</comment>
<sequence>MKVIVTGTTGYIGQQVLARCVADPRITSVVALSRRSLPEYDHEPKVTVQIVPDFAHFDDDTIQTWKSAGACLWCLGLAMPPTPEIAHLLAFTYPQAFLDAFARISTDEDLLGFKFVSLSGALVEKDQSRSLWFLDQERKVRGQNELRVLTDTFSHPLIPSVVVRPGVVLTSSLTCNIIGLVGPAIQNAVLAAAIVDIGIAGVERDETVEWQGRCVENVELVRRGKVVLGR</sequence>
<gene>
    <name evidence="1" type="ORF">FFLO_00978</name>
</gene>
<evidence type="ECO:0000313" key="2">
    <source>
        <dbReference type="Proteomes" id="UP000812966"/>
    </source>
</evidence>
<dbReference type="PANTHER" id="PTHR14097:SF9">
    <property type="entry name" value="EPIMERASE, PUTATIVE (AFU_ORTHOLOGUE AFUA_8G07320)-RELATED"/>
    <property type="match status" value="1"/>
</dbReference>
<dbReference type="Gene3D" id="3.40.50.720">
    <property type="entry name" value="NAD(P)-binding Rossmann-like Domain"/>
    <property type="match status" value="1"/>
</dbReference>
<reference evidence="1" key="1">
    <citation type="submission" date="2020-04" db="EMBL/GenBank/DDBJ databases">
        <title>Analysis of mating type loci in Filobasidium floriforme.</title>
        <authorList>
            <person name="Nowrousian M."/>
        </authorList>
    </citation>
    <scope>NUCLEOTIDE SEQUENCE</scope>
    <source>
        <strain evidence="1">CBS 6242</strain>
    </source>
</reference>
<proteinExistence type="predicted"/>
<dbReference type="PANTHER" id="PTHR14097">
    <property type="entry name" value="OXIDOREDUCTASE HTATIP2"/>
    <property type="match status" value="1"/>
</dbReference>
<accession>A0A8K0NV77</accession>
<name>A0A8K0NV77_9TREE</name>
<organism evidence="1 2">
    <name type="scientific">Filobasidium floriforme</name>
    <dbReference type="NCBI Taxonomy" id="5210"/>
    <lineage>
        <taxon>Eukaryota</taxon>
        <taxon>Fungi</taxon>
        <taxon>Dikarya</taxon>
        <taxon>Basidiomycota</taxon>
        <taxon>Agaricomycotina</taxon>
        <taxon>Tremellomycetes</taxon>
        <taxon>Filobasidiales</taxon>
        <taxon>Filobasidiaceae</taxon>
        <taxon>Filobasidium</taxon>
    </lineage>
</organism>
<dbReference type="AlphaFoldDB" id="A0A8K0NV77"/>
<dbReference type="InterPro" id="IPR036291">
    <property type="entry name" value="NAD(P)-bd_dom_sf"/>
</dbReference>
<dbReference type="SUPFAM" id="SSF51735">
    <property type="entry name" value="NAD(P)-binding Rossmann-fold domains"/>
    <property type="match status" value="1"/>
</dbReference>